<dbReference type="EMBL" id="JADCUA010000006">
    <property type="protein sequence ID" value="KAH9839153.1"/>
    <property type="molecule type" value="Genomic_DNA"/>
</dbReference>
<evidence type="ECO:0000313" key="2">
    <source>
        <dbReference type="EMBL" id="KAH9839153.1"/>
    </source>
</evidence>
<dbReference type="Proteomes" id="UP000814176">
    <property type="component" value="Unassembled WGS sequence"/>
</dbReference>
<dbReference type="RefSeq" id="XP_047780908.1">
    <property type="nucleotide sequence ID" value="XM_047927225.1"/>
</dbReference>
<feature type="region of interest" description="Disordered" evidence="1">
    <location>
        <begin position="234"/>
        <end position="258"/>
    </location>
</feature>
<accession>A0ABQ8KM30</accession>
<evidence type="ECO:0000256" key="1">
    <source>
        <dbReference type="SAM" id="MobiDB-lite"/>
    </source>
</evidence>
<keyword evidence="3" id="KW-1185">Reference proteome</keyword>
<proteinExistence type="predicted"/>
<sequence>MALTIDLASVDNVNLLSLDTDTPGKSLWFILFRLPASAKAGAMLKEGDKAQAVTLTLLEKTRPFMEKDLHDRLHEKYDWLRERRLQMKPGFLKRATQWEKIAAYREDSVELSGVTVVSSERARSLYMWKKKSQKSAPESSVLSVSNSDHAGVDEVESILSYADSTAPGDGESVNGNANSNPIDIVPDGAGQPPQYGICEVDPQGCLNTDSASVISPIELHNMLTHGVSPVSGFPIHNRPSGDDPFADDNKASASSTFL</sequence>
<comment type="caution">
    <text evidence="2">The sequence shown here is derived from an EMBL/GenBank/DDBJ whole genome shotgun (WGS) entry which is preliminary data.</text>
</comment>
<name>A0ABQ8KM30_9APHY</name>
<organism evidence="2 3">
    <name type="scientific">Rhodofomes roseus</name>
    <dbReference type="NCBI Taxonomy" id="34475"/>
    <lineage>
        <taxon>Eukaryota</taxon>
        <taxon>Fungi</taxon>
        <taxon>Dikarya</taxon>
        <taxon>Basidiomycota</taxon>
        <taxon>Agaricomycotina</taxon>
        <taxon>Agaricomycetes</taxon>
        <taxon>Polyporales</taxon>
        <taxon>Rhodofomes</taxon>
    </lineage>
</organism>
<gene>
    <name evidence="2" type="ORF">C8Q71DRAFT_855792</name>
</gene>
<evidence type="ECO:0000313" key="3">
    <source>
        <dbReference type="Proteomes" id="UP000814176"/>
    </source>
</evidence>
<protein>
    <submittedName>
        <fullName evidence="2">Uncharacterized protein</fullName>
    </submittedName>
</protein>
<dbReference type="GeneID" id="72007957"/>
<reference evidence="2 3" key="1">
    <citation type="journal article" date="2021" name="Environ. Microbiol.">
        <title>Gene family expansions and transcriptome signatures uncover fungal adaptations to wood decay.</title>
        <authorList>
            <person name="Hage H."/>
            <person name="Miyauchi S."/>
            <person name="Viragh M."/>
            <person name="Drula E."/>
            <person name="Min B."/>
            <person name="Chaduli D."/>
            <person name="Navarro D."/>
            <person name="Favel A."/>
            <person name="Norest M."/>
            <person name="Lesage-Meessen L."/>
            <person name="Balint B."/>
            <person name="Merenyi Z."/>
            <person name="de Eugenio L."/>
            <person name="Morin E."/>
            <person name="Martinez A.T."/>
            <person name="Baldrian P."/>
            <person name="Stursova M."/>
            <person name="Martinez M.J."/>
            <person name="Novotny C."/>
            <person name="Magnuson J.K."/>
            <person name="Spatafora J.W."/>
            <person name="Maurice S."/>
            <person name="Pangilinan J."/>
            <person name="Andreopoulos W."/>
            <person name="LaButti K."/>
            <person name="Hundley H."/>
            <person name="Na H."/>
            <person name="Kuo A."/>
            <person name="Barry K."/>
            <person name="Lipzen A."/>
            <person name="Henrissat B."/>
            <person name="Riley R."/>
            <person name="Ahrendt S."/>
            <person name="Nagy L.G."/>
            <person name="Grigoriev I.V."/>
            <person name="Martin F."/>
            <person name="Rosso M.N."/>
        </authorList>
    </citation>
    <scope>NUCLEOTIDE SEQUENCE [LARGE SCALE GENOMIC DNA]</scope>
    <source>
        <strain evidence="2 3">CIRM-BRFM 1785</strain>
    </source>
</reference>